<feature type="compositionally biased region" description="Pro residues" evidence="1">
    <location>
        <begin position="97"/>
        <end position="111"/>
    </location>
</feature>
<accession>A0A4R4YN50</accession>
<evidence type="ECO:0000256" key="1">
    <source>
        <dbReference type="SAM" id="MobiDB-lite"/>
    </source>
</evidence>
<feature type="signal peptide" evidence="2">
    <location>
        <begin position="1"/>
        <end position="19"/>
    </location>
</feature>
<dbReference type="OrthoDB" id="3515863at2"/>
<evidence type="ECO:0000313" key="4">
    <source>
        <dbReference type="Proteomes" id="UP000295302"/>
    </source>
</evidence>
<sequence>MTRSLLLVSLAAGSLTAPATGAAAWAAAATEPEIRSITVRPEQPVVGAQGSVRLVIDVIARGARGKNGVTVKVEPGDPPGPVLADKQPAPQDVQPAPTQPPVQVPIQPPPQSSVYAPAQVPGQIRPPSQVMAQGRGHGFTQAPVPAAAATPPPGTPDTSDSPNLSGSPNTSDSRDTSDRPDTFPQPGAAPAVEPEPQYAWVPDWPEPRPRNPQPLDPQPLGQNDRRPPNPQPAPASKDGAIAQERPQLPPHMVRRTAAARVADGWQTWRFLPDKRLTRYYPAGTWTITATATGANGATIKEYASFELRRETRLSSVRVEKSPRTDTVRLRGSLTRVDPRGLTDYGPFGRQRLELLWRPDTSSDWEKAGETTTDAAGAFAGTVKGRTGGYWRVRYSGTAHYASDISKAHQITQ</sequence>
<feature type="compositionally biased region" description="Low complexity" evidence="1">
    <location>
        <begin position="156"/>
        <end position="171"/>
    </location>
</feature>
<organism evidence="3 4">
    <name type="scientific">Nonomuraea terrae</name>
    <dbReference type="NCBI Taxonomy" id="2530383"/>
    <lineage>
        <taxon>Bacteria</taxon>
        <taxon>Bacillati</taxon>
        <taxon>Actinomycetota</taxon>
        <taxon>Actinomycetes</taxon>
        <taxon>Streptosporangiales</taxon>
        <taxon>Streptosporangiaceae</taxon>
        <taxon>Nonomuraea</taxon>
    </lineage>
</organism>
<evidence type="ECO:0000313" key="3">
    <source>
        <dbReference type="EMBL" id="TDD45684.1"/>
    </source>
</evidence>
<dbReference type="RefSeq" id="WP_132615538.1">
    <property type="nucleotide sequence ID" value="NZ_SMKQ01000074.1"/>
</dbReference>
<feature type="chain" id="PRO_5039663977" evidence="2">
    <location>
        <begin position="20"/>
        <end position="412"/>
    </location>
</feature>
<dbReference type="EMBL" id="SMKQ01000074">
    <property type="protein sequence ID" value="TDD45684.1"/>
    <property type="molecule type" value="Genomic_DNA"/>
</dbReference>
<name>A0A4R4YN50_9ACTN</name>
<protein>
    <submittedName>
        <fullName evidence="3">Uncharacterized protein</fullName>
    </submittedName>
</protein>
<comment type="caution">
    <text evidence="3">The sequence shown here is derived from an EMBL/GenBank/DDBJ whole genome shotgun (WGS) entry which is preliminary data.</text>
</comment>
<dbReference type="Proteomes" id="UP000295302">
    <property type="component" value="Unassembled WGS sequence"/>
</dbReference>
<dbReference type="AlphaFoldDB" id="A0A4R4YN50"/>
<keyword evidence="4" id="KW-1185">Reference proteome</keyword>
<evidence type="ECO:0000256" key="2">
    <source>
        <dbReference type="SAM" id="SignalP"/>
    </source>
</evidence>
<feature type="compositionally biased region" description="Low complexity" evidence="1">
    <location>
        <begin position="87"/>
        <end position="96"/>
    </location>
</feature>
<feature type="compositionally biased region" description="Basic and acidic residues" evidence="1">
    <location>
        <begin position="172"/>
        <end position="181"/>
    </location>
</feature>
<keyword evidence="2" id="KW-0732">Signal</keyword>
<proteinExistence type="predicted"/>
<feature type="region of interest" description="Disordered" evidence="1">
    <location>
        <begin position="69"/>
        <end position="250"/>
    </location>
</feature>
<gene>
    <name evidence="3" type="ORF">E1286_23185</name>
</gene>
<reference evidence="3 4" key="1">
    <citation type="submission" date="2019-03" db="EMBL/GenBank/DDBJ databases">
        <title>Draft genome sequences of novel Actinobacteria.</title>
        <authorList>
            <person name="Sahin N."/>
            <person name="Ay H."/>
            <person name="Saygin H."/>
        </authorList>
    </citation>
    <scope>NUCLEOTIDE SEQUENCE [LARGE SCALE GENOMIC DNA]</scope>
    <source>
        <strain evidence="3 4">CH32</strain>
    </source>
</reference>